<dbReference type="AlphaFoldDB" id="A0AAW1WYA2"/>
<evidence type="ECO:0000313" key="6">
    <source>
        <dbReference type="Proteomes" id="UP001457282"/>
    </source>
</evidence>
<keyword evidence="3" id="KW-0812">Transmembrane</keyword>
<dbReference type="InterPro" id="IPR035979">
    <property type="entry name" value="RBD_domain_sf"/>
</dbReference>
<evidence type="ECO:0000313" key="5">
    <source>
        <dbReference type="EMBL" id="KAK9929382.1"/>
    </source>
</evidence>
<dbReference type="PROSITE" id="PS50102">
    <property type="entry name" value="RRM"/>
    <property type="match status" value="1"/>
</dbReference>
<reference evidence="5 6" key="1">
    <citation type="journal article" date="2023" name="G3 (Bethesda)">
        <title>A chromosome-length genome assembly and annotation of blackberry (Rubus argutus, cv. 'Hillquist').</title>
        <authorList>
            <person name="Bruna T."/>
            <person name="Aryal R."/>
            <person name="Dudchenko O."/>
            <person name="Sargent D.J."/>
            <person name="Mead D."/>
            <person name="Buti M."/>
            <person name="Cavallini A."/>
            <person name="Hytonen T."/>
            <person name="Andres J."/>
            <person name="Pham M."/>
            <person name="Weisz D."/>
            <person name="Mascagni F."/>
            <person name="Usai G."/>
            <person name="Natali L."/>
            <person name="Bassil N."/>
            <person name="Fernandez G.E."/>
            <person name="Lomsadze A."/>
            <person name="Armour M."/>
            <person name="Olukolu B."/>
            <person name="Poorten T."/>
            <person name="Britton C."/>
            <person name="Davik J."/>
            <person name="Ashrafi H."/>
            <person name="Aiden E.L."/>
            <person name="Borodovsky M."/>
            <person name="Worthington M."/>
        </authorList>
    </citation>
    <scope>NUCLEOTIDE SEQUENCE [LARGE SCALE GENOMIC DNA]</scope>
    <source>
        <strain evidence="5">PI 553951</strain>
    </source>
</reference>
<dbReference type="Pfam" id="PF00076">
    <property type="entry name" value="RRM_1"/>
    <property type="match status" value="1"/>
</dbReference>
<proteinExistence type="predicted"/>
<comment type="caution">
    <text evidence="5">The sequence shown here is derived from an EMBL/GenBank/DDBJ whole genome shotgun (WGS) entry which is preliminary data.</text>
</comment>
<keyword evidence="1 2" id="KW-0694">RNA-binding</keyword>
<dbReference type="PANTHER" id="PTHR10352">
    <property type="entry name" value="EUKARYOTIC TRANSLATION INITIATION FACTOR 3 SUBUNIT G"/>
    <property type="match status" value="1"/>
</dbReference>
<gene>
    <name evidence="5" type="ORF">M0R45_026484</name>
</gene>
<dbReference type="InterPro" id="IPR000504">
    <property type="entry name" value="RRM_dom"/>
</dbReference>
<accession>A0AAW1WYA2</accession>
<keyword evidence="3" id="KW-0472">Membrane</keyword>
<evidence type="ECO:0000256" key="3">
    <source>
        <dbReference type="SAM" id="Phobius"/>
    </source>
</evidence>
<protein>
    <recommendedName>
        <fullName evidence="4">RRM domain-containing protein</fullName>
    </recommendedName>
</protein>
<dbReference type="GO" id="GO:0003723">
    <property type="term" value="F:RNA binding"/>
    <property type="evidence" value="ECO:0007669"/>
    <property type="project" value="UniProtKB-UniRule"/>
</dbReference>
<dbReference type="SMART" id="SM00360">
    <property type="entry name" value="RRM"/>
    <property type="match status" value="1"/>
</dbReference>
<sequence length="298" mass="34136">MDDKKLRYYSRGKEKLQMPSTCKPRKTRASSSLLLDSAQTFKLMRPSTTSTELSLILVGSLVSSLIKLGIWRFLVHGVAILRRKKQLSKPQPAFKGSSYKKLYKDNALYLEWAPDNVLCPSLTTESNGKNSAAVGKHDVKRVMWKEYPGWMILILIELRTVLDVHQLSVHLCHVKQDELQKKDEKGSKKIIVKNVAFEATKRNLRQPLSTYGEIKSLRFPNRLGKYRGFAFVEFVAEQEAEKTIQELASTHLYGRHIVLERAKEDESLEGLRARIAAQLTDDQSVISMKRRQNEMSED</sequence>
<dbReference type="Gene3D" id="3.30.70.330">
    <property type="match status" value="1"/>
</dbReference>
<dbReference type="SUPFAM" id="SSF54928">
    <property type="entry name" value="RNA-binding domain, RBD"/>
    <property type="match status" value="1"/>
</dbReference>
<feature type="domain" description="RRM" evidence="4">
    <location>
        <begin position="188"/>
        <end position="264"/>
    </location>
</feature>
<dbReference type="Proteomes" id="UP001457282">
    <property type="component" value="Unassembled WGS sequence"/>
</dbReference>
<organism evidence="5 6">
    <name type="scientific">Rubus argutus</name>
    <name type="common">Southern blackberry</name>
    <dbReference type="NCBI Taxonomy" id="59490"/>
    <lineage>
        <taxon>Eukaryota</taxon>
        <taxon>Viridiplantae</taxon>
        <taxon>Streptophyta</taxon>
        <taxon>Embryophyta</taxon>
        <taxon>Tracheophyta</taxon>
        <taxon>Spermatophyta</taxon>
        <taxon>Magnoliopsida</taxon>
        <taxon>eudicotyledons</taxon>
        <taxon>Gunneridae</taxon>
        <taxon>Pentapetalae</taxon>
        <taxon>rosids</taxon>
        <taxon>fabids</taxon>
        <taxon>Rosales</taxon>
        <taxon>Rosaceae</taxon>
        <taxon>Rosoideae</taxon>
        <taxon>Rosoideae incertae sedis</taxon>
        <taxon>Rubus</taxon>
    </lineage>
</organism>
<dbReference type="CDD" id="cd12320">
    <property type="entry name" value="RRM6_RBM19_RRM5_MRD1"/>
    <property type="match status" value="1"/>
</dbReference>
<dbReference type="InterPro" id="IPR012677">
    <property type="entry name" value="Nucleotide-bd_a/b_plait_sf"/>
</dbReference>
<feature type="transmembrane region" description="Helical" evidence="3">
    <location>
        <begin position="53"/>
        <end position="75"/>
    </location>
</feature>
<name>A0AAW1WYA2_RUBAR</name>
<keyword evidence="6" id="KW-1185">Reference proteome</keyword>
<evidence type="ECO:0000256" key="2">
    <source>
        <dbReference type="PROSITE-ProRule" id="PRU00176"/>
    </source>
</evidence>
<keyword evidence="3" id="KW-1133">Transmembrane helix</keyword>
<evidence type="ECO:0000259" key="4">
    <source>
        <dbReference type="PROSITE" id="PS50102"/>
    </source>
</evidence>
<evidence type="ECO:0000256" key="1">
    <source>
        <dbReference type="ARBA" id="ARBA00022884"/>
    </source>
</evidence>
<dbReference type="EMBL" id="JBEDUW010000005">
    <property type="protein sequence ID" value="KAK9929382.1"/>
    <property type="molecule type" value="Genomic_DNA"/>
</dbReference>